<dbReference type="Pfam" id="PF01914">
    <property type="entry name" value="MarC"/>
    <property type="match status" value="1"/>
</dbReference>
<sequence>MIPELHASASVATAFLLAFPALFSIVNPLSGALIFHQVMEDRHLKERTKLARRVSFYSLIVLLVSLWGGSYVLNFFGISLGALRVAGGLVVAITAWRLLTAPEEQEARKERQAAPAGEAEDVAFFPLTLPFTTGPGSIAVAIALGSARPVAGEGVWAFFIGVTAAAVAMAGIVWITYSSADRLIAMLGRDGARVVNRLMAFLLLCIGVQIASSGVQDLLIPLIHGPIAPR</sequence>
<feature type="transmembrane region" description="Helical" evidence="8">
    <location>
        <begin position="198"/>
        <end position="223"/>
    </location>
</feature>
<gene>
    <name evidence="9" type="ORF">IAI60_03200</name>
</gene>
<accession>A0ABS3KB87</accession>
<feature type="transmembrane region" description="Helical" evidence="8">
    <location>
        <begin position="122"/>
        <end position="144"/>
    </location>
</feature>
<dbReference type="PANTHER" id="PTHR33508">
    <property type="entry name" value="UPF0056 MEMBRANE PROTEIN YHCE"/>
    <property type="match status" value="1"/>
</dbReference>
<feature type="transmembrane region" description="Helical" evidence="8">
    <location>
        <begin position="12"/>
        <end position="35"/>
    </location>
</feature>
<organism evidence="9 10">
    <name type="scientific">Roseomonas marmotae</name>
    <dbReference type="NCBI Taxonomy" id="2768161"/>
    <lineage>
        <taxon>Bacteria</taxon>
        <taxon>Pseudomonadati</taxon>
        <taxon>Pseudomonadota</taxon>
        <taxon>Alphaproteobacteria</taxon>
        <taxon>Acetobacterales</taxon>
        <taxon>Roseomonadaceae</taxon>
        <taxon>Roseomonas</taxon>
    </lineage>
</organism>
<dbReference type="EMBL" id="JACTNF010000002">
    <property type="protein sequence ID" value="MBO1073611.1"/>
    <property type="molecule type" value="Genomic_DNA"/>
</dbReference>
<comment type="subcellular location">
    <subcellularLocation>
        <location evidence="1">Cell inner membrane</location>
        <topology evidence="1">Multi-pass membrane protein</topology>
    </subcellularLocation>
    <subcellularLocation>
        <location evidence="8">Cell membrane</location>
        <topology evidence="8">Multi-pass membrane protein</topology>
    </subcellularLocation>
</comment>
<protein>
    <recommendedName>
        <fullName evidence="8">UPF0056 membrane protein</fullName>
    </recommendedName>
</protein>
<feature type="transmembrane region" description="Helical" evidence="8">
    <location>
        <begin position="82"/>
        <end position="101"/>
    </location>
</feature>
<evidence type="ECO:0000256" key="4">
    <source>
        <dbReference type="ARBA" id="ARBA00022519"/>
    </source>
</evidence>
<keyword evidence="7 8" id="KW-0472">Membrane</keyword>
<comment type="caution">
    <text evidence="9">The sequence shown here is derived from an EMBL/GenBank/DDBJ whole genome shotgun (WGS) entry which is preliminary data.</text>
</comment>
<dbReference type="PANTHER" id="PTHR33508:SF2">
    <property type="entry name" value="UPF0056 INNER MEMBRANE PROTEIN MARC"/>
    <property type="match status" value="1"/>
</dbReference>
<feature type="transmembrane region" description="Helical" evidence="8">
    <location>
        <begin position="56"/>
        <end position="76"/>
    </location>
</feature>
<dbReference type="Proteomes" id="UP001518990">
    <property type="component" value="Unassembled WGS sequence"/>
</dbReference>
<evidence type="ECO:0000256" key="6">
    <source>
        <dbReference type="ARBA" id="ARBA00022989"/>
    </source>
</evidence>
<keyword evidence="3" id="KW-1003">Cell membrane</keyword>
<comment type="similarity">
    <text evidence="2 8">Belongs to the UPF0056 (MarC) family.</text>
</comment>
<evidence type="ECO:0000256" key="3">
    <source>
        <dbReference type="ARBA" id="ARBA00022475"/>
    </source>
</evidence>
<keyword evidence="6 8" id="KW-1133">Transmembrane helix</keyword>
<evidence type="ECO:0000256" key="2">
    <source>
        <dbReference type="ARBA" id="ARBA00009784"/>
    </source>
</evidence>
<proteinExistence type="inferred from homology"/>
<evidence type="ECO:0000256" key="8">
    <source>
        <dbReference type="RuleBase" id="RU362048"/>
    </source>
</evidence>
<dbReference type="NCBIfam" id="TIGR00427">
    <property type="entry name" value="NAAT family transporter"/>
    <property type="match status" value="1"/>
</dbReference>
<name>A0ABS3KB87_9PROT</name>
<reference evidence="9 10" key="1">
    <citation type="submission" date="2020-09" db="EMBL/GenBank/DDBJ databases">
        <title>Roseomonas.</title>
        <authorList>
            <person name="Zhu W."/>
        </authorList>
    </citation>
    <scope>NUCLEOTIDE SEQUENCE [LARGE SCALE GENOMIC DNA]</scope>
    <source>
        <strain evidence="9 10">1311</strain>
    </source>
</reference>
<dbReference type="InterPro" id="IPR002771">
    <property type="entry name" value="Multi_antbiot-R_MarC"/>
</dbReference>
<feature type="transmembrane region" description="Helical" evidence="8">
    <location>
        <begin position="156"/>
        <end position="177"/>
    </location>
</feature>
<keyword evidence="4" id="KW-0997">Cell inner membrane</keyword>
<evidence type="ECO:0000256" key="1">
    <source>
        <dbReference type="ARBA" id="ARBA00004429"/>
    </source>
</evidence>
<dbReference type="RefSeq" id="WP_207445220.1">
    <property type="nucleotide sequence ID" value="NZ_CP061091.1"/>
</dbReference>
<keyword evidence="10" id="KW-1185">Reference proteome</keyword>
<evidence type="ECO:0000256" key="5">
    <source>
        <dbReference type="ARBA" id="ARBA00022692"/>
    </source>
</evidence>
<evidence type="ECO:0000256" key="7">
    <source>
        <dbReference type="ARBA" id="ARBA00023136"/>
    </source>
</evidence>
<evidence type="ECO:0000313" key="9">
    <source>
        <dbReference type="EMBL" id="MBO1073611.1"/>
    </source>
</evidence>
<evidence type="ECO:0000313" key="10">
    <source>
        <dbReference type="Proteomes" id="UP001518990"/>
    </source>
</evidence>
<keyword evidence="5 8" id="KW-0812">Transmembrane</keyword>